<dbReference type="Gene3D" id="3.40.50.2000">
    <property type="entry name" value="Glycogen Phosphorylase B"/>
    <property type="match status" value="1"/>
</dbReference>
<comment type="caution">
    <text evidence="2">The sequence shown here is derived from an EMBL/GenBank/DDBJ whole genome shotgun (WGS) entry which is preliminary data.</text>
</comment>
<name>A0A9X4MZY2_9FLAO</name>
<sequence length="158" mass="17841">MAHIKRFDVLIEAFRENKKKLILIGDGDLYQQFKQNLPDNISMPGFLNSDEVNVYLKKAKAFIQVGIEGFGIASLEAQACGTPVIAYRMGGVLETVVEDETGIFFNEQSPTSLNQAIQKFETQNFDIHKMRAHALQFSEGRFVAEISDFVQDKLNARH</sequence>
<keyword evidence="3" id="KW-1185">Reference proteome</keyword>
<protein>
    <submittedName>
        <fullName evidence="2">Glycosyltransferase</fullName>
        <ecNumber evidence="2">2.4.-.-</ecNumber>
    </submittedName>
</protein>
<evidence type="ECO:0000313" key="2">
    <source>
        <dbReference type="EMBL" id="MDG4945641.1"/>
    </source>
</evidence>
<keyword evidence="2" id="KW-0808">Transferase</keyword>
<gene>
    <name evidence="2" type="ORF">NMK71_04375</name>
</gene>
<dbReference type="EC" id="2.4.-.-" evidence="2"/>
<reference evidence="2" key="1">
    <citation type="submission" date="2022-07" db="EMBL/GenBank/DDBJ databases">
        <title>Description and genome-wide analysis of Profundicola chukchiensis gen. nov., sp. nov., marine bacteria isolated from bottom sediments of the Chukchi Sea.</title>
        <authorList>
            <person name="Romanenko L."/>
            <person name="Otstavnykh N."/>
            <person name="Kurilenko V."/>
            <person name="Eremeev V."/>
            <person name="Velansky P."/>
            <person name="Mikhailov V."/>
            <person name="Isaeva M."/>
        </authorList>
    </citation>
    <scope>NUCLEOTIDE SEQUENCE</scope>
    <source>
        <strain evidence="2">KMM 9713</strain>
    </source>
</reference>
<dbReference type="EMBL" id="JANCMU010000001">
    <property type="protein sequence ID" value="MDG4945641.1"/>
    <property type="molecule type" value="Genomic_DNA"/>
</dbReference>
<dbReference type="Proteomes" id="UP001152599">
    <property type="component" value="Unassembled WGS sequence"/>
</dbReference>
<proteinExistence type="predicted"/>
<dbReference type="GO" id="GO:0016757">
    <property type="term" value="F:glycosyltransferase activity"/>
    <property type="evidence" value="ECO:0007669"/>
    <property type="project" value="UniProtKB-KW"/>
</dbReference>
<dbReference type="PANTHER" id="PTHR45947">
    <property type="entry name" value="SULFOQUINOVOSYL TRANSFERASE SQD2"/>
    <property type="match status" value="1"/>
</dbReference>
<feature type="domain" description="Glycosyl transferase family 1" evidence="1">
    <location>
        <begin position="4"/>
        <end position="130"/>
    </location>
</feature>
<accession>A0A9X4MZY2</accession>
<dbReference type="Pfam" id="PF00534">
    <property type="entry name" value="Glycos_transf_1"/>
    <property type="match status" value="1"/>
</dbReference>
<evidence type="ECO:0000259" key="1">
    <source>
        <dbReference type="Pfam" id="PF00534"/>
    </source>
</evidence>
<dbReference type="PANTHER" id="PTHR45947:SF3">
    <property type="entry name" value="SULFOQUINOVOSYL TRANSFERASE SQD2"/>
    <property type="match status" value="1"/>
</dbReference>
<dbReference type="InterPro" id="IPR050194">
    <property type="entry name" value="Glycosyltransferase_grp1"/>
</dbReference>
<dbReference type="AlphaFoldDB" id="A0A9X4MZY2"/>
<dbReference type="SUPFAM" id="SSF53756">
    <property type="entry name" value="UDP-Glycosyltransferase/glycogen phosphorylase"/>
    <property type="match status" value="1"/>
</dbReference>
<organism evidence="2 3">
    <name type="scientific">Profundicola chukchiensis</name>
    <dbReference type="NCBI Taxonomy" id="2961959"/>
    <lineage>
        <taxon>Bacteria</taxon>
        <taxon>Pseudomonadati</taxon>
        <taxon>Bacteroidota</taxon>
        <taxon>Flavobacteriia</taxon>
        <taxon>Flavobacteriales</taxon>
        <taxon>Weeksellaceae</taxon>
        <taxon>Profundicola</taxon>
    </lineage>
</organism>
<keyword evidence="2" id="KW-0328">Glycosyltransferase</keyword>
<evidence type="ECO:0000313" key="3">
    <source>
        <dbReference type="Proteomes" id="UP001152599"/>
    </source>
</evidence>
<dbReference type="InterPro" id="IPR001296">
    <property type="entry name" value="Glyco_trans_1"/>
</dbReference>